<gene>
    <name evidence="9" type="ORF">BCR26_15835</name>
</gene>
<evidence type="ECO:0000256" key="4">
    <source>
        <dbReference type="ARBA" id="ARBA00022692"/>
    </source>
</evidence>
<feature type="transmembrane region" description="Helical" evidence="7">
    <location>
        <begin position="12"/>
        <end position="34"/>
    </location>
</feature>
<sequence>MKQGLQNKKVQYLLITLGIIVLTIASNLYLQWSQNGYEIDLVWKFAFSWHTEKFFLGCFILLVFLLFLCCLAGSIMTGSLMYAVTIVVLGFADYQKLFYRAEPVYPDDLKMITELGLMREMIGDVPFFLILIITVVAIAFFCWGIYKSLFLPKKVQMIRVTGLILTVGLLSYISNFNSPNNLFRKEFDKTASWIPYSQQMNYYNNGFIGGFLYNLKVDPMAKPKNYSKEKIAEITKKYIVKSQGNQTVTSEKPNIIFIMSESFSNPQNLNGVKADKNPLANYYDVADKTYSGKMLSQNYGGGTANIEFEALTSFSMELFNPQMTTPYTMLVPKMKEIPSIVSLLKEQDYQATAIHPYNTSMYKRKDVYNKLGFDRFIDETTIKYTSRTEYNPYISDKSAYQEVLDRLENESNPQFVHLVTMQTHMPYSGKYVNLDYSSTSKGNKASIDNFMQDVFYSSKALKEFTEVLKKVNRRTLVVFWGDHLPGIYSDEIKKDNEEVSMHETEFLIFDNQGKLEGQNKHDNITSPFYFAPTLFKKSGLQTTGFYQLLSELSTQVPAFEKGFYYKDNQWSKDLKLNKKQEELYEEYRMIQYDIVAGEKYSLKTNFFKE</sequence>
<dbReference type="GO" id="GO:0005886">
    <property type="term" value="C:plasma membrane"/>
    <property type="evidence" value="ECO:0007669"/>
    <property type="project" value="UniProtKB-SubCell"/>
</dbReference>
<evidence type="ECO:0000313" key="9">
    <source>
        <dbReference type="EMBL" id="OEH81695.1"/>
    </source>
</evidence>
<dbReference type="PANTHER" id="PTHR47371:SF3">
    <property type="entry name" value="PHOSPHOGLYCEROL TRANSFERASE I"/>
    <property type="match status" value="1"/>
</dbReference>
<keyword evidence="4 7" id="KW-0812">Transmembrane</keyword>
<feature type="transmembrane region" description="Helical" evidence="7">
    <location>
        <begin position="158"/>
        <end position="176"/>
    </location>
</feature>
<keyword evidence="3" id="KW-1003">Cell membrane</keyword>
<dbReference type="CDD" id="cd16015">
    <property type="entry name" value="LTA_synthase"/>
    <property type="match status" value="1"/>
</dbReference>
<keyword evidence="5 7" id="KW-1133">Transmembrane helix</keyword>
<dbReference type="PANTHER" id="PTHR47371">
    <property type="entry name" value="LIPOTEICHOIC ACID SYNTHASE"/>
    <property type="match status" value="1"/>
</dbReference>
<comment type="pathway">
    <text evidence="2">Cell wall biogenesis; lipoteichoic acid biosynthesis.</text>
</comment>
<dbReference type="OrthoDB" id="243547at2"/>
<evidence type="ECO:0000259" key="8">
    <source>
        <dbReference type="Pfam" id="PF00884"/>
    </source>
</evidence>
<reference evidence="9 10" key="1">
    <citation type="submission" date="2016-09" db="EMBL/GenBank/DDBJ databases">
        <authorList>
            <person name="Capua I."/>
            <person name="De Benedictis P."/>
            <person name="Joannis T."/>
            <person name="Lombin L.H."/>
            <person name="Cattoli G."/>
        </authorList>
    </citation>
    <scope>NUCLEOTIDE SEQUENCE [LARGE SCALE GENOMIC DNA]</scope>
    <source>
        <strain evidence="9 10">LMG 25899</strain>
    </source>
</reference>
<name>A0A1E5KUX9_9ENTE</name>
<evidence type="ECO:0000256" key="5">
    <source>
        <dbReference type="ARBA" id="ARBA00022989"/>
    </source>
</evidence>
<evidence type="ECO:0000313" key="10">
    <source>
        <dbReference type="Proteomes" id="UP000095256"/>
    </source>
</evidence>
<dbReference type="EMBL" id="MIEK01000038">
    <property type="protein sequence ID" value="OEH81695.1"/>
    <property type="molecule type" value="Genomic_DNA"/>
</dbReference>
<dbReference type="Pfam" id="PF00884">
    <property type="entry name" value="Sulfatase"/>
    <property type="match status" value="1"/>
</dbReference>
<dbReference type="Proteomes" id="UP000095256">
    <property type="component" value="Unassembled WGS sequence"/>
</dbReference>
<dbReference type="SUPFAM" id="SSF53649">
    <property type="entry name" value="Alkaline phosphatase-like"/>
    <property type="match status" value="1"/>
</dbReference>
<dbReference type="InterPro" id="IPR000917">
    <property type="entry name" value="Sulfatase_N"/>
</dbReference>
<dbReference type="AlphaFoldDB" id="A0A1E5KUX9"/>
<feature type="transmembrane region" description="Helical" evidence="7">
    <location>
        <begin position="54"/>
        <end position="73"/>
    </location>
</feature>
<keyword evidence="6 7" id="KW-0472">Membrane</keyword>
<feature type="transmembrane region" description="Helical" evidence="7">
    <location>
        <begin position="125"/>
        <end position="146"/>
    </location>
</feature>
<feature type="transmembrane region" description="Helical" evidence="7">
    <location>
        <begin position="80"/>
        <end position="99"/>
    </location>
</feature>
<comment type="caution">
    <text evidence="9">The sequence shown here is derived from an EMBL/GenBank/DDBJ whole genome shotgun (WGS) entry which is preliminary data.</text>
</comment>
<keyword evidence="10" id="KW-1185">Reference proteome</keyword>
<dbReference type="Gene3D" id="3.40.720.10">
    <property type="entry name" value="Alkaline Phosphatase, subunit A"/>
    <property type="match status" value="1"/>
</dbReference>
<protein>
    <recommendedName>
        <fullName evidence="8">Sulfatase N-terminal domain-containing protein</fullName>
    </recommendedName>
</protein>
<proteinExistence type="predicted"/>
<evidence type="ECO:0000256" key="2">
    <source>
        <dbReference type="ARBA" id="ARBA00004936"/>
    </source>
</evidence>
<evidence type="ECO:0000256" key="3">
    <source>
        <dbReference type="ARBA" id="ARBA00022475"/>
    </source>
</evidence>
<evidence type="ECO:0000256" key="1">
    <source>
        <dbReference type="ARBA" id="ARBA00004651"/>
    </source>
</evidence>
<comment type="subcellular location">
    <subcellularLocation>
        <location evidence="1">Cell membrane</location>
        <topology evidence="1">Multi-pass membrane protein</topology>
    </subcellularLocation>
</comment>
<dbReference type="InterPro" id="IPR050448">
    <property type="entry name" value="OpgB/LTA_synthase_biosynth"/>
</dbReference>
<evidence type="ECO:0000256" key="6">
    <source>
        <dbReference type="ARBA" id="ARBA00023136"/>
    </source>
</evidence>
<dbReference type="STRING" id="762845.BCR26_15835"/>
<accession>A0A1E5KUX9</accession>
<evidence type="ECO:0000256" key="7">
    <source>
        <dbReference type="SAM" id="Phobius"/>
    </source>
</evidence>
<organism evidence="9 10">
    <name type="scientific">Enterococcus rivorum</name>
    <dbReference type="NCBI Taxonomy" id="762845"/>
    <lineage>
        <taxon>Bacteria</taxon>
        <taxon>Bacillati</taxon>
        <taxon>Bacillota</taxon>
        <taxon>Bacilli</taxon>
        <taxon>Lactobacillales</taxon>
        <taxon>Enterococcaceae</taxon>
        <taxon>Enterococcus</taxon>
    </lineage>
</organism>
<feature type="domain" description="Sulfatase N-terminal" evidence="8">
    <location>
        <begin position="253"/>
        <end position="536"/>
    </location>
</feature>
<dbReference type="InterPro" id="IPR017850">
    <property type="entry name" value="Alkaline_phosphatase_core_sf"/>
</dbReference>